<dbReference type="Proteomes" id="UP001652663">
    <property type="component" value="Chromosome 11"/>
</dbReference>
<dbReference type="RefSeq" id="XP_070654957.1">
    <property type="nucleotide sequence ID" value="XM_070798856.1"/>
</dbReference>
<feature type="compositionally biased region" description="Pro residues" evidence="1">
    <location>
        <begin position="99"/>
        <end position="110"/>
    </location>
</feature>
<protein>
    <submittedName>
        <fullName evidence="3">Uncharacterized protein</fullName>
    </submittedName>
</protein>
<accession>A0ABM4T4I9</accession>
<feature type="region of interest" description="Disordered" evidence="1">
    <location>
        <begin position="82"/>
        <end position="178"/>
    </location>
</feature>
<organism evidence="2 3">
    <name type="scientific">Bos indicus</name>
    <name type="common">Zebu</name>
    <dbReference type="NCBI Taxonomy" id="9915"/>
    <lineage>
        <taxon>Eukaryota</taxon>
        <taxon>Metazoa</taxon>
        <taxon>Chordata</taxon>
        <taxon>Craniata</taxon>
        <taxon>Vertebrata</taxon>
        <taxon>Euteleostomi</taxon>
        <taxon>Mammalia</taxon>
        <taxon>Eutheria</taxon>
        <taxon>Laurasiatheria</taxon>
        <taxon>Artiodactyla</taxon>
        <taxon>Ruminantia</taxon>
        <taxon>Pecora</taxon>
        <taxon>Bovidae</taxon>
        <taxon>Bovinae</taxon>
        <taxon>Bos</taxon>
    </lineage>
</organism>
<dbReference type="GeneID" id="139185789"/>
<keyword evidence="2" id="KW-1185">Reference proteome</keyword>
<evidence type="ECO:0000313" key="3">
    <source>
        <dbReference type="RefSeq" id="XP_070654957.1"/>
    </source>
</evidence>
<sequence length="178" mass="17432">MGEGAGGPRSGRGRGGGRGEVRRPEGRGGAGGGEGGGEDGGRGEGGRGRVGSEAAESLHRPDAAATADAAAILIERSGCARLFPSGRGSRREGPRALIPAPPSLSSPPTSPSALTPHAPHPAAAGSPPSLSSSVGPPRPRSTPSARSPTPPSPDLCQRPEGKREASAAAGGVRVNPRS</sequence>
<gene>
    <name evidence="3" type="primary">LOC139185789</name>
</gene>
<feature type="compositionally biased region" description="Basic and acidic residues" evidence="1">
    <location>
        <begin position="17"/>
        <end position="26"/>
    </location>
</feature>
<proteinExistence type="predicted"/>
<evidence type="ECO:0000313" key="2">
    <source>
        <dbReference type="Proteomes" id="UP001652663"/>
    </source>
</evidence>
<feature type="region of interest" description="Disordered" evidence="1">
    <location>
        <begin position="1"/>
        <end position="65"/>
    </location>
</feature>
<feature type="compositionally biased region" description="Low complexity" evidence="1">
    <location>
        <begin position="111"/>
        <end position="147"/>
    </location>
</feature>
<evidence type="ECO:0000256" key="1">
    <source>
        <dbReference type="SAM" id="MobiDB-lite"/>
    </source>
</evidence>
<reference evidence="3" key="1">
    <citation type="submission" date="2025-08" db="UniProtKB">
        <authorList>
            <consortium name="RefSeq"/>
        </authorList>
    </citation>
    <scope>IDENTIFICATION</scope>
    <source>
        <tissue evidence="3">Blood</tissue>
    </source>
</reference>
<name>A0ABM4T4I9_BOSIN</name>
<feature type="compositionally biased region" description="Gly residues" evidence="1">
    <location>
        <begin position="1"/>
        <end position="16"/>
    </location>
</feature>